<gene>
    <name evidence="2" type="ORF">SAMN02745355_0690</name>
</gene>
<evidence type="ECO:0000259" key="1">
    <source>
        <dbReference type="Pfam" id="PF14947"/>
    </source>
</evidence>
<dbReference type="InterPro" id="IPR036390">
    <property type="entry name" value="WH_DNA-bd_sf"/>
</dbReference>
<dbReference type="Pfam" id="PF14947">
    <property type="entry name" value="HTH_45"/>
    <property type="match status" value="1"/>
</dbReference>
<evidence type="ECO:0000313" key="2">
    <source>
        <dbReference type="EMBL" id="SMD30784.1"/>
    </source>
</evidence>
<evidence type="ECO:0000313" key="3">
    <source>
        <dbReference type="Proteomes" id="UP000192315"/>
    </source>
</evidence>
<dbReference type="AlphaFoldDB" id="A0A8G2FWJ0"/>
<dbReference type="RefSeq" id="WP_084272648.1">
    <property type="nucleotide sequence ID" value="NZ_FWYE01000001.1"/>
</dbReference>
<dbReference type="SUPFAM" id="SSF46785">
    <property type="entry name" value="Winged helix' DNA-binding domain"/>
    <property type="match status" value="1"/>
</dbReference>
<dbReference type="EMBL" id="FWYE01000001">
    <property type="protein sequence ID" value="SMD30784.1"/>
    <property type="molecule type" value="Genomic_DNA"/>
</dbReference>
<proteinExistence type="predicted"/>
<dbReference type="Gene3D" id="1.10.10.10">
    <property type="entry name" value="Winged helix-like DNA-binding domain superfamily/Winged helix DNA-binding domain"/>
    <property type="match status" value="1"/>
</dbReference>
<protein>
    <submittedName>
        <fullName evidence="2">Predicted transcriptional regulator</fullName>
    </submittedName>
</protein>
<feature type="domain" description="ArnR1-like winged helix-turn-helix" evidence="1">
    <location>
        <begin position="5"/>
        <end position="79"/>
    </location>
</feature>
<name>A0A8G2FWJ0_PICTO</name>
<dbReference type="Proteomes" id="UP000192315">
    <property type="component" value="Unassembled WGS sequence"/>
</dbReference>
<comment type="caution">
    <text evidence="2">The sequence shown here is derived from an EMBL/GenBank/DDBJ whole genome shotgun (WGS) entry which is preliminary data.</text>
</comment>
<sequence>MRKYRTQTEIKIEILSYVAKDDATVSDIVRDIEVPYTRAKVYMDQLESSGLLKKLSEKDYKITEEGYKFLNEYKKVQRLLDLYGLSSKKKDD</sequence>
<dbReference type="InterPro" id="IPR038723">
    <property type="entry name" value="ArnR1-like_HTH"/>
</dbReference>
<organism evidence="2 3">
    <name type="scientific">Picrophilus torridus (strain ATCC 700027 / DSM 9790 / JCM 10055 / NBRC 100828 / KAW 2/3)</name>
    <dbReference type="NCBI Taxonomy" id="1122961"/>
    <lineage>
        <taxon>Archaea</taxon>
        <taxon>Methanobacteriati</taxon>
        <taxon>Thermoplasmatota</taxon>
        <taxon>Thermoplasmata</taxon>
        <taxon>Thermoplasmatales</taxon>
        <taxon>Picrophilaceae</taxon>
        <taxon>Picrophilus</taxon>
    </lineage>
</organism>
<keyword evidence="3" id="KW-1185">Reference proteome</keyword>
<reference evidence="2 3" key="1">
    <citation type="submission" date="2017-04" db="EMBL/GenBank/DDBJ databases">
        <authorList>
            <person name="Varghese N."/>
            <person name="Submissions S."/>
        </authorList>
    </citation>
    <scope>NUCLEOTIDE SEQUENCE [LARGE SCALE GENOMIC DNA]</scope>
    <source>
        <strain evidence="2 3">DSM 9789</strain>
    </source>
</reference>
<dbReference type="InterPro" id="IPR036388">
    <property type="entry name" value="WH-like_DNA-bd_sf"/>
</dbReference>
<accession>A0A8G2FWJ0</accession>